<accession>A0A9P0MC91</accession>
<keyword evidence="1" id="KW-1133">Transmembrane helix</keyword>
<reference evidence="2" key="1">
    <citation type="submission" date="2022-03" db="EMBL/GenBank/DDBJ databases">
        <authorList>
            <person name="Sayadi A."/>
        </authorList>
    </citation>
    <scope>NUCLEOTIDE SEQUENCE</scope>
</reference>
<keyword evidence="1" id="KW-0812">Transmembrane</keyword>
<feature type="transmembrane region" description="Helical" evidence="1">
    <location>
        <begin position="203"/>
        <end position="225"/>
    </location>
</feature>
<dbReference type="Proteomes" id="UP001152888">
    <property type="component" value="Unassembled WGS sequence"/>
</dbReference>
<dbReference type="EMBL" id="CAKOFQ010007920">
    <property type="protein sequence ID" value="CAH2009806.1"/>
    <property type="molecule type" value="Genomic_DNA"/>
</dbReference>
<organism evidence="2 3">
    <name type="scientific">Acanthoscelides obtectus</name>
    <name type="common">Bean weevil</name>
    <name type="synonym">Bruchus obtectus</name>
    <dbReference type="NCBI Taxonomy" id="200917"/>
    <lineage>
        <taxon>Eukaryota</taxon>
        <taxon>Metazoa</taxon>
        <taxon>Ecdysozoa</taxon>
        <taxon>Arthropoda</taxon>
        <taxon>Hexapoda</taxon>
        <taxon>Insecta</taxon>
        <taxon>Pterygota</taxon>
        <taxon>Neoptera</taxon>
        <taxon>Endopterygota</taxon>
        <taxon>Coleoptera</taxon>
        <taxon>Polyphaga</taxon>
        <taxon>Cucujiformia</taxon>
        <taxon>Chrysomeloidea</taxon>
        <taxon>Chrysomelidae</taxon>
        <taxon>Bruchinae</taxon>
        <taxon>Bruchini</taxon>
        <taxon>Acanthoscelides</taxon>
    </lineage>
</organism>
<name>A0A9P0MC91_ACAOB</name>
<feature type="transmembrane region" description="Helical" evidence="1">
    <location>
        <begin position="231"/>
        <end position="257"/>
    </location>
</feature>
<keyword evidence="3" id="KW-1185">Reference proteome</keyword>
<comment type="caution">
    <text evidence="2">The sequence shown here is derived from an EMBL/GenBank/DDBJ whole genome shotgun (WGS) entry which is preliminary data.</text>
</comment>
<evidence type="ECO:0000256" key="1">
    <source>
        <dbReference type="SAM" id="Phobius"/>
    </source>
</evidence>
<evidence type="ECO:0000313" key="2">
    <source>
        <dbReference type="EMBL" id="CAH2009806.1"/>
    </source>
</evidence>
<protein>
    <submittedName>
        <fullName evidence="2">Uncharacterized protein</fullName>
    </submittedName>
</protein>
<dbReference type="AlphaFoldDB" id="A0A9P0MC91"/>
<sequence length="264" mass="29939">MNDHLFSYSVNRTSLCGSGRHAMHMRFYSKGVITKNSGCEDEHIVCVYIFVNLLGHGQRDTKWATARTYFAVSFFELHTEPLEKINKILEDECNEECKKVSEEKMSYRWATVNVTPNVQQQGLILLSASLNCILNRLRKLRKMNASRIEIYLFEMYCLFDGLAVLIAPMRFNSLSAILMVASSLKDHLGSFGRHRWTGFCDRAMLTLSNVLVPGFEFVAVLTPLVQSTWWLSTWFVAVRGVTGALVLVSASTCPLLIPRQTLVV</sequence>
<gene>
    <name evidence="2" type="ORF">ACAOBT_LOCUS31133</name>
</gene>
<evidence type="ECO:0000313" key="3">
    <source>
        <dbReference type="Proteomes" id="UP001152888"/>
    </source>
</evidence>
<keyword evidence="1" id="KW-0472">Membrane</keyword>
<proteinExistence type="predicted"/>